<dbReference type="AlphaFoldDB" id="A0A2A6BEY4"/>
<evidence type="ECO:0000313" key="2">
    <source>
        <dbReference type="Proteomes" id="UP000005239"/>
    </source>
</evidence>
<protein>
    <submittedName>
        <fullName evidence="1">Uncharacterized protein</fullName>
    </submittedName>
</protein>
<reference evidence="1" key="2">
    <citation type="submission" date="2022-06" db="UniProtKB">
        <authorList>
            <consortium name="EnsemblMetazoa"/>
        </authorList>
    </citation>
    <scope>IDENTIFICATION</scope>
    <source>
        <strain evidence="1">PS312</strain>
    </source>
</reference>
<name>A0A2A6BEY4_PRIPA</name>
<sequence>MKDEREEEAIYAVDHSGRRNGIVSTNEVVCEREGEGEGGVPINHDDSMEEKRKRRVVLTVTRKELDGRQRQ</sequence>
<gene>
    <name evidence="1" type="primary">WBGene00282761</name>
</gene>
<evidence type="ECO:0000313" key="1">
    <source>
        <dbReference type="EnsemblMetazoa" id="PPA44392.1"/>
    </source>
</evidence>
<accession>A0A2A6BEY4</accession>
<organism evidence="1 2">
    <name type="scientific">Pristionchus pacificus</name>
    <name type="common">Parasitic nematode worm</name>
    <dbReference type="NCBI Taxonomy" id="54126"/>
    <lineage>
        <taxon>Eukaryota</taxon>
        <taxon>Metazoa</taxon>
        <taxon>Ecdysozoa</taxon>
        <taxon>Nematoda</taxon>
        <taxon>Chromadorea</taxon>
        <taxon>Rhabditida</taxon>
        <taxon>Rhabditina</taxon>
        <taxon>Diplogasteromorpha</taxon>
        <taxon>Diplogasteroidea</taxon>
        <taxon>Neodiplogasteridae</taxon>
        <taxon>Pristionchus</taxon>
    </lineage>
</organism>
<accession>A0A8R1V1H8</accession>
<dbReference type="EnsemblMetazoa" id="PPA44392.1">
    <property type="protein sequence ID" value="PPA44392.1"/>
    <property type="gene ID" value="WBGene00282761"/>
</dbReference>
<proteinExistence type="predicted"/>
<reference evidence="2" key="1">
    <citation type="journal article" date="2008" name="Nat. Genet.">
        <title>The Pristionchus pacificus genome provides a unique perspective on nematode lifestyle and parasitism.</title>
        <authorList>
            <person name="Dieterich C."/>
            <person name="Clifton S.W."/>
            <person name="Schuster L.N."/>
            <person name="Chinwalla A."/>
            <person name="Delehaunty K."/>
            <person name="Dinkelacker I."/>
            <person name="Fulton L."/>
            <person name="Fulton R."/>
            <person name="Godfrey J."/>
            <person name="Minx P."/>
            <person name="Mitreva M."/>
            <person name="Roeseler W."/>
            <person name="Tian H."/>
            <person name="Witte H."/>
            <person name="Yang S.P."/>
            <person name="Wilson R.K."/>
            <person name="Sommer R.J."/>
        </authorList>
    </citation>
    <scope>NUCLEOTIDE SEQUENCE [LARGE SCALE GENOMIC DNA]</scope>
    <source>
        <strain evidence="2">PS312</strain>
    </source>
</reference>
<dbReference type="Proteomes" id="UP000005239">
    <property type="component" value="Unassembled WGS sequence"/>
</dbReference>
<keyword evidence="2" id="KW-1185">Reference proteome</keyword>